<sequence length="541" mass="62719">MSITEKAASKSPWDTDLTFLTQSYKRTHLNALLMGPDDAVQATLNALWNNTSHNLITEYRRRIRNLDGSEKQSKVSYERRRVLQHFHSFLTKEKRFYVDIISRTISLYSLDEYKYTINAIDAQDGDHKQDVQMDVDSDEEVTRADVSLDYSNTVADEGSFDRNLRAWIIYRCLIYIGDLLRYKELYNEEKGRPKAGQHVKDNGKRRIYTQVVACYNLAKSVNPHEALHFNSLAVVCSYNDDNLGALYHYYRCITTTKAPKQPQNLARNNITSILNKVLDESVEENSDGGDYNVLVKQLIKIHAMLYLNRNDIQSVTKLVNNSTRLFRKLLDTHTLNSETITRIVAVNICLYHSLRTYRQIDIAGANMSTEVRKSTAHKYLVRLITHLMRSVRVSLEEVDSGTGSEGDDVRLSHLLTTSMRRSLPALRLSMHWLISNIDHHLKAKMGSKSNSIPEFWSEMEYFRDTIHKCFYGLDFPKCGYAFDEDEEFSEFEGVKRCKFFINTVSAEEVRRLRRERHPNEDQFDRVMDVNELVNKALSKNG</sequence>
<dbReference type="InterPro" id="IPR019458">
    <property type="entry name" value="Est1-like_N"/>
</dbReference>
<evidence type="ECO:0000313" key="4">
    <source>
        <dbReference type="Proteomes" id="UP000306954"/>
    </source>
</evidence>
<dbReference type="AlphaFoldDB" id="A0A4T0HI25"/>
<dbReference type="SUPFAM" id="SSF48452">
    <property type="entry name" value="TPR-like"/>
    <property type="match status" value="1"/>
</dbReference>
<feature type="domain" description="Telomerase activating protein Est1-like N-terminal" evidence="2">
    <location>
        <begin position="44"/>
        <end position="187"/>
    </location>
</feature>
<protein>
    <recommendedName>
        <fullName evidence="5">Protein SMG7</fullName>
    </recommendedName>
</protein>
<proteinExistence type="predicted"/>
<dbReference type="InterPro" id="IPR018834">
    <property type="entry name" value="DNA/RNA-bd_Est1-type"/>
</dbReference>
<name>A0A4T0HI25_WALIC</name>
<evidence type="ECO:0000313" key="3">
    <source>
        <dbReference type="EMBL" id="TIB14367.1"/>
    </source>
</evidence>
<dbReference type="Gene3D" id="1.25.40.10">
    <property type="entry name" value="Tetratricopeptide repeat domain"/>
    <property type="match status" value="1"/>
</dbReference>
<dbReference type="InterPro" id="IPR011990">
    <property type="entry name" value="TPR-like_helical_dom_sf"/>
</dbReference>
<feature type="domain" description="DNA/RNA-binding" evidence="1">
    <location>
        <begin position="213"/>
        <end position="495"/>
    </location>
</feature>
<dbReference type="Proteomes" id="UP000306954">
    <property type="component" value="Unassembled WGS sequence"/>
</dbReference>
<dbReference type="EMBL" id="SPOF01000011">
    <property type="protein sequence ID" value="TIB14367.1"/>
    <property type="molecule type" value="Genomic_DNA"/>
</dbReference>
<evidence type="ECO:0008006" key="5">
    <source>
        <dbReference type="Google" id="ProtNLM"/>
    </source>
</evidence>
<reference evidence="3 4" key="1">
    <citation type="submission" date="2019-03" db="EMBL/GenBank/DDBJ databases">
        <title>Sequencing 23 genomes of Wallemia ichthyophaga.</title>
        <authorList>
            <person name="Gostincar C."/>
        </authorList>
    </citation>
    <scope>NUCLEOTIDE SEQUENCE [LARGE SCALE GENOMIC DNA]</scope>
    <source>
        <strain evidence="3 4">EXF-8621</strain>
    </source>
</reference>
<comment type="caution">
    <text evidence="3">The sequence shown here is derived from an EMBL/GenBank/DDBJ whole genome shotgun (WGS) entry which is preliminary data.</text>
</comment>
<evidence type="ECO:0000259" key="1">
    <source>
        <dbReference type="Pfam" id="PF10373"/>
    </source>
</evidence>
<evidence type="ECO:0000259" key="2">
    <source>
        <dbReference type="Pfam" id="PF10374"/>
    </source>
</evidence>
<dbReference type="InterPro" id="IPR045153">
    <property type="entry name" value="Est1/Ebs1-like"/>
</dbReference>
<dbReference type="Pfam" id="PF10374">
    <property type="entry name" value="EST1"/>
    <property type="match status" value="1"/>
</dbReference>
<dbReference type="PANTHER" id="PTHR15696">
    <property type="entry name" value="SMG-7 SUPPRESSOR WITH MORPHOLOGICAL EFFECT ON GENITALIA PROTEIN 7"/>
    <property type="match status" value="1"/>
</dbReference>
<gene>
    <name evidence="3" type="ORF">E3P90_01346</name>
</gene>
<dbReference type="Pfam" id="PF10373">
    <property type="entry name" value="EST1_DNA_bind"/>
    <property type="match status" value="1"/>
</dbReference>
<dbReference type="PANTHER" id="PTHR15696:SF36">
    <property type="entry name" value="NONSENSE-MEDIATED MRNA DECAY FACTOR"/>
    <property type="match status" value="1"/>
</dbReference>
<organism evidence="3 4">
    <name type="scientific">Wallemia ichthyophaga</name>
    <dbReference type="NCBI Taxonomy" id="245174"/>
    <lineage>
        <taxon>Eukaryota</taxon>
        <taxon>Fungi</taxon>
        <taxon>Dikarya</taxon>
        <taxon>Basidiomycota</taxon>
        <taxon>Wallemiomycotina</taxon>
        <taxon>Wallemiomycetes</taxon>
        <taxon>Wallemiales</taxon>
        <taxon>Wallemiaceae</taxon>
        <taxon>Wallemia</taxon>
    </lineage>
</organism>
<accession>A0A4T0HI25</accession>